<evidence type="ECO:0000313" key="4">
    <source>
        <dbReference type="Proteomes" id="UP000328092"/>
    </source>
</evidence>
<dbReference type="PANTHER" id="PTHR43669">
    <property type="entry name" value="5-KETO-D-GLUCONATE 5-REDUCTASE"/>
    <property type="match status" value="1"/>
</dbReference>
<sequence>MPALPVSQRAKKSAGSVMSEFKQLSRSVKGLTVLVTGAASGMGRATARVFADEGANVAVTDLTEEGTQAVAREIAAGGGSAKAWTLDVADRDAITKVVNDVAAHFGGLDIIVNNAGISVRVAIDDPAYEDAWAKGIAVMLTAHPRIIRAALPYLRKSRSPRIVNIASTEALGATALHSPYSAAKGGVASLTRSLAVELGREGITVNCICPGPIRTAITDRISEEHKTLYAKRRTALLRYGDPEEVAHMTLSLCLPAASFLTGAVIPVDGGLMARNA</sequence>
<dbReference type="PANTHER" id="PTHR43669:SF3">
    <property type="entry name" value="ALCOHOL DEHYDROGENASE, PUTATIVE (AFU_ORTHOLOGUE AFUA_3G03445)-RELATED"/>
    <property type="match status" value="1"/>
</dbReference>
<dbReference type="Pfam" id="PF13561">
    <property type="entry name" value="adh_short_C2"/>
    <property type="match status" value="1"/>
</dbReference>
<protein>
    <submittedName>
        <fullName evidence="3">Dihydroanticapsin 7-dehydrogenase</fullName>
        <ecNumber evidence="3">1.1.1.385</ecNumber>
    </submittedName>
</protein>
<dbReference type="InterPro" id="IPR020904">
    <property type="entry name" value="Sc_DH/Rdtase_CS"/>
</dbReference>
<dbReference type="AlphaFoldDB" id="A0A508SWN3"/>
<dbReference type="PRINTS" id="PR00080">
    <property type="entry name" value="SDRFAMILY"/>
</dbReference>
<accession>A0A508SWN3</accession>
<dbReference type="GO" id="GO:0016491">
    <property type="term" value="F:oxidoreductase activity"/>
    <property type="evidence" value="ECO:0007669"/>
    <property type="project" value="UniProtKB-KW"/>
</dbReference>
<dbReference type="EC" id="1.1.1.385" evidence="3"/>
<evidence type="ECO:0000256" key="2">
    <source>
        <dbReference type="ARBA" id="ARBA00023002"/>
    </source>
</evidence>
<reference evidence="3" key="1">
    <citation type="submission" date="2019-02" db="EMBL/GenBank/DDBJ databases">
        <authorList>
            <person name="Pothier F.J."/>
        </authorList>
    </citation>
    <scope>NUCLEOTIDE SEQUENCE</scope>
    <source>
        <strain evidence="3">CI-1B</strain>
    </source>
</reference>
<dbReference type="PRINTS" id="PR00081">
    <property type="entry name" value="GDHRDH"/>
</dbReference>
<evidence type="ECO:0000256" key="1">
    <source>
        <dbReference type="ARBA" id="ARBA00006484"/>
    </source>
</evidence>
<dbReference type="Gene3D" id="3.40.50.720">
    <property type="entry name" value="NAD(P)-binding Rossmann-like Domain"/>
    <property type="match status" value="1"/>
</dbReference>
<dbReference type="Proteomes" id="UP000328092">
    <property type="component" value="Unassembled WGS sequence"/>
</dbReference>
<dbReference type="CDD" id="cd05233">
    <property type="entry name" value="SDR_c"/>
    <property type="match status" value="1"/>
</dbReference>
<dbReference type="SUPFAM" id="SSF51735">
    <property type="entry name" value="NAD(P)-binding Rossmann-fold domains"/>
    <property type="match status" value="1"/>
</dbReference>
<dbReference type="FunFam" id="3.40.50.720:FF:000084">
    <property type="entry name" value="Short-chain dehydrogenase reductase"/>
    <property type="match status" value="1"/>
</dbReference>
<comment type="similarity">
    <text evidence="1">Belongs to the short-chain dehydrogenases/reductases (SDR) family.</text>
</comment>
<name>A0A508SWN3_9BRAD</name>
<gene>
    <name evidence="3" type="primary">bacC_1</name>
    <name evidence="3" type="ORF">CI1B_14370</name>
</gene>
<comment type="caution">
    <text evidence="3">The sequence shown here is derived from an EMBL/GenBank/DDBJ whole genome shotgun (WGS) entry which is preliminary data.</text>
</comment>
<dbReference type="InterPro" id="IPR036291">
    <property type="entry name" value="NAD(P)-bd_dom_sf"/>
</dbReference>
<keyword evidence="4" id="KW-1185">Reference proteome</keyword>
<proteinExistence type="inferred from homology"/>
<organism evidence="3 4">
    <name type="scientific">Bradyrhizobium ivorense</name>
    <dbReference type="NCBI Taxonomy" id="2511166"/>
    <lineage>
        <taxon>Bacteria</taxon>
        <taxon>Pseudomonadati</taxon>
        <taxon>Pseudomonadota</taxon>
        <taxon>Alphaproteobacteria</taxon>
        <taxon>Hyphomicrobiales</taxon>
        <taxon>Nitrobacteraceae</taxon>
        <taxon>Bradyrhizobium</taxon>
    </lineage>
</organism>
<dbReference type="EMBL" id="CAADFC020000004">
    <property type="protein sequence ID" value="VIO66316.1"/>
    <property type="molecule type" value="Genomic_DNA"/>
</dbReference>
<evidence type="ECO:0000313" key="3">
    <source>
        <dbReference type="EMBL" id="VIO66316.1"/>
    </source>
</evidence>
<dbReference type="PROSITE" id="PS00061">
    <property type="entry name" value="ADH_SHORT"/>
    <property type="match status" value="1"/>
</dbReference>
<dbReference type="InterPro" id="IPR002347">
    <property type="entry name" value="SDR_fam"/>
</dbReference>
<keyword evidence="2 3" id="KW-0560">Oxidoreductase</keyword>